<dbReference type="Proteomes" id="UP000095192">
    <property type="component" value="Unassembled WGS sequence"/>
</dbReference>
<dbReference type="InParanoid" id="A0A1D3CRT3"/>
<dbReference type="EMBL" id="JROU02002205">
    <property type="protein sequence ID" value="OEH73914.1"/>
    <property type="molecule type" value="Genomic_DNA"/>
</dbReference>
<proteinExistence type="predicted"/>
<evidence type="ECO:0000313" key="3">
    <source>
        <dbReference type="Proteomes" id="UP000095192"/>
    </source>
</evidence>
<feature type="region of interest" description="Disordered" evidence="1">
    <location>
        <begin position="80"/>
        <end position="104"/>
    </location>
</feature>
<accession>A0A1D3CRT3</accession>
<protein>
    <submittedName>
        <fullName evidence="2">Uncharacterized protein</fullName>
    </submittedName>
</protein>
<comment type="caution">
    <text evidence="2">The sequence shown here is derived from an EMBL/GenBank/DDBJ whole genome shotgun (WGS) entry which is preliminary data.</text>
</comment>
<evidence type="ECO:0000256" key="1">
    <source>
        <dbReference type="SAM" id="MobiDB-lite"/>
    </source>
</evidence>
<organism evidence="2 3">
    <name type="scientific">Cyclospora cayetanensis</name>
    <dbReference type="NCBI Taxonomy" id="88456"/>
    <lineage>
        <taxon>Eukaryota</taxon>
        <taxon>Sar</taxon>
        <taxon>Alveolata</taxon>
        <taxon>Apicomplexa</taxon>
        <taxon>Conoidasida</taxon>
        <taxon>Coccidia</taxon>
        <taxon>Eucoccidiorida</taxon>
        <taxon>Eimeriorina</taxon>
        <taxon>Eimeriidae</taxon>
        <taxon>Cyclospora</taxon>
    </lineage>
</organism>
<gene>
    <name evidence="2" type="ORF">cyc_03514</name>
</gene>
<dbReference type="VEuPathDB" id="ToxoDB:cyc_03514"/>
<reference evidence="2 3" key="1">
    <citation type="journal article" date="2016" name="BMC Genomics">
        <title>Comparative genomics reveals Cyclospora cayetanensis possesses coccidia-like metabolism and invasion components but unique surface antigens.</title>
        <authorList>
            <person name="Liu S."/>
            <person name="Wang L."/>
            <person name="Zheng H."/>
            <person name="Xu Z."/>
            <person name="Roellig D.M."/>
            <person name="Li N."/>
            <person name="Frace M.A."/>
            <person name="Tang K."/>
            <person name="Arrowood M.J."/>
            <person name="Moss D.M."/>
            <person name="Zhang L."/>
            <person name="Feng Y."/>
            <person name="Xiao L."/>
        </authorList>
    </citation>
    <scope>NUCLEOTIDE SEQUENCE [LARGE SCALE GENOMIC DNA]</scope>
    <source>
        <strain evidence="2 3">CHN_HEN01</strain>
    </source>
</reference>
<dbReference type="AlphaFoldDB" id="A0A1D3CRT3"/>
<sequence length="125" mass="13833">MSNTDDRGDTLCDLHIHGNVILGRTSCVLNPEAYMLQQTLVIRTTPAEAPPLLALATSWLRVENKKAKTRLEKNPGRYREAWPQRLPPSASTLQNQHPPKVGSEVQLLRSQLRAEQGEREAGGAA</sequence>
<evidence type="ECO:0000313" key="2">
    <source>
        <dbReference type="EMBL" id="OEH73914.1"/>
    </source>
</evidence>
<name>A0A1D3CRT3_9EIME</name>
<keyword evidence="3" id="KW-1185">Reference proteome</keyword>